<dbReference type="Proteomes" id="UP001562425">
    <property type="component" value="Unassembled WGS sequence"/>
</dbReference>
<sequence length="112" mass="12956">MYDLHKHPEEDQPQRASGPINRDLLAAVISAKLRLKNGHRQRHRQLRQQQQRLHPEHHQNQQQLWPVDFFVPRRKVNVGKRSSPAGGHDCGGGFQRGRGQCIRWSSSGHHVV</sequence>
<gene>
    <name evidence="2" type="ORF">pipiens_012566</name>
</gene>
<keyword evidence="3" id="KW-1185">Reference proteome</keyword>
<feature type="region of interest" description="Disordered" evidence="1">
    <location>
        <begin position="36"/>
        <end position="65"/>
    </location>
</feature>
<dbReference type="EMBL" id="JBEHCU010008024">
    <property type="protein sequence ID" value="KAL1389203.1"/>
    <property type="molecule type" value="Genomic_DNA"/>
</dbReference>
<dbReference type="AlphaFoldDB" id="A0ABD1D1X7"/>
<accession>A0ABD1D1X7</accession>
<proteinExistence type="predicted"/>
<feature type="compositionally biased region" description="Basic and acidic residues" evidence="1">
    <location>
        <begin position="1"/>
        <end position="13"/>
    </location>
</feature>
<evidence type="ECO:0000256" key="1">
    <source>
        <dbReference type="SAM" id="MobiDB-lite"/>
    </source>
</evidence>
<feature type="compositionally biased region" description="Basic residues" evidence="1">
    <location>
        <begin position="36"/>
        <end position="46"/>
    </location>
</feature>
<evidence type="ECO:0000313" key="3">
    <source>
        <dbReference type="Proteomes" id="UP001562425"/>
    </source>
</evidence>
<feature type="region of interest" description="Disordered" evidence="1">
    <location>
        <begin position="78"/>
        <end position="99"/>
    </location>
</feature>
<reference evidence="2 3" key="1">
    <citation type="submission" date="2024-05" db="EMBL/GenBank/DDBJ databases">
        <title>Culex pipiens pipiens assembly and annotation.</title>
        <authorList>
            <person name="Alout H."/>
            <person name="Durand T."/>
        </authorList>
    </citation>
    <scope>NUCLEOTIDE SEQUENCE [LARGE SCALE GENOMIC DNA]</scope>
    <source>
        <strain evidence="2">HA-2024</strain>
        <tissue evidence="2">Whole body</tissue>
    </source>
</reference>
<name>A0ABD1D1X7_CULPP</name>
<comment type="caution">
    <text evidence="2">The sequence shown here is derived from an EMBL/GenBank/DDBJ whole genome shotgun (WGS) entry which is preliminary data.</text>
</comment>
<evidence type="ECO:0000313" key="2">
    <source>
        <dbReference type="EMBL" id="KAL1389203.1"/>
    </source>
</evidence>
<feature type="region of interest" description="Disordered" evidence="1">
    <location>
        <begin position="1"/>
        <end position="21"/>
    </location>
</feature>
<protein>
    <submittedName>
        <fullName evidence="2">Uncharacterized protein</fullName>
    </submittedName>
</protein>
<organism evidence="2 3">
    <name type="scientific">Culex pipiens pipiens</name>
    <name type="common">Northern house mosquito</name>
    <dbReference type="NCBI Taxonomy" id="38569"/>
    <lineage>
        <taxon>Eukaryota</taxon>
        <taxon>Metazoa</taxon>
        <taxon>Ecdysozoa</taxon>
        <taxon>Arthropoda</taxon>
        <taxon>Hexapoda</taxon>
        <taxon>Insecta</taxon>
        <taxon>Pterygota</taxon>
        <taxon>Neoptera</taxon>
        <taxon>Endopterygota</taxon>
        <taxon>Diptera</taxon>
        <taxon>Nematocera</taxon>
        <taxon>Culicoidea</taxon>
        <taxon>Culicidae</taxon>
        <taxon>Culicinae</taxon>
        <taxon>Culicini</taxon>
        <taxon>Culex</taxon>
        <taxon>Culex</taxon>
    </lineage>
</organism>